<feature type="coiled-coil region" evidence="1">
    <location>
        <begin position="183"/>
        <end position="228"/>
    </location>
</feature>
<name>A0A074MX25_9SPHN</name>
<dbReference type="KEGG" id="elq:Ga0102493_11744"/>
<dbReference type="AlphaFoldDB" id="A0A074MX25"/>
<reference evidence="2 3" key="1">
    <citation type="submission" date="2014-04" db="EMBL/GenBank/DDBJ databases">
        <title>A comprehensive comparison of genomes of Erythrobacter spp. Strains.</title>
        <authorList>
            <person name="Zheng Q."/>
        </authorList>
    </citation>
    <scope>NUCLEOTIDE SEQUENCE [LARGE SCALE GENOMIC DNA]</scope>
    <source>
        <strain evidence="2 3">DSM 8509</strain>
    </source>
</reference>
<dbReference type="EMBL" id="JMIX01000005">
    <property type="protein sequence ID" value="KEO96398.1"/>
    <property type="molecule type" value="Genomic_DNA"/>
</dbReference>
<gene>
    <name evidence="2" type="ORF">EH32_09210</name>
</gene>
<dbReference type="PATRIC" id="fig|39960.10.peg.2996"/>
<evidence type="ECO:0000256" key="1">
    <source>
        <dbReference type="SAM" id="Coils"/>
    </source>
</evidence>
<keyword evidence="1" id="KW-0175">Coiled coil</keyword>
<evidence type="ECO:0000313" key="3">
    <source>
        <dbReference type="Proteomes" id="UP000027866"/>
    </source>
</evidence>
<sequence>MKAVLSWLARTALLYVLLALAIGLALLVPADLAGDLARETASLEEVRAEIATERAAAQERLEGRAEEVAALPLAAMEERIGALALQRDSLRGEIDGLEGGFLSAYRPSRVLARKRAEIELALVTSELELLEAAREPRRELGRAREFLKANPRMPTEAAIAAVRRRCARDRAALAEFETRWDIEQQARELLRSERSELEQAARESCERAESLAARRARALEAIAQARQARSALAALAPADLPDFAGDIPRTLLRDILQKALYALLAILLVPPALRVVLYHGLAPLAEKWPPMRFHANGPAPRFPPAAQSRVSIAITLGDNEEALVRQDYLQSSSLKGAKRTRWLLDWSHPVASLASGMRFLTAASGAGEEVLVSAVRDPLAELALLDIPPDGAAVVRPSALAGLVRKAGEPVRITTHWRLFSLPAWLTFQLRYFVFHGPALLVLKGGRGVRIEQAARGRIVGQGQLIGFSTDCAYSVIRTETFWPYFFGREPLLKDRVEQDEETGGGVLLVEEAPLAGRSGLRRGFEGAIDAFLKLFGV</sequence>
<evidence type="ECO:0000313" key="2">
    <source>
        <dbReference type="EMBL" id="KEO96398.1"/>
    </source>
</evidence>
<keyword evidence="3" id="KW-1185">Reference proteome</keyword>
<dbReference type="OrthoDB" id="186343at2"/>
<feature type="coiled-coil region" evidence="1">
    <location>
        <begin position="73"/>
        <end position="133"/>
    </location>
</feature>
<protein>
    <submittedName>
        <fullName evidence="2">Uncharacterized protein</fullName>
    </submittedName>
</protein>
<proteinExistence type="predicted"/>
<organism evidence="2 3">
    <name type="scientific">Erythrobacter litoralis</name>
    <dbReference type="NCBI Taxonomy" id="39960"/>
    <lineage>
        <taxon>Bacteria</taxon>
        <taxon>Pseudomonadati</taxon>
        <taxon>Pseudomonadota</taxon>
        <taxon>Alphaproteobacteria</taxon>
        <taxon>Sphingomonadales</taxon>
        <taxon>Erythrobacteraceae</taxon>
        <taxon>Erythrobacter/Porphyrobacter group</taxon>
        <taxon>Erythrobacter</taxon>
    </lineage>
</organism>
<accession>A0A074MX25</accession>
<dbReference type="RefSeq" id="WP_051697780.1">
    <property type="nucleotide sequence ID" value="NZ_CP017057.1"/>
</dbReference>
<dbReference type="Proteomes" id="UP000027866">
    <property type="component" value="Unassembled WGS sequence"/>
</dbReference>
<comment type="caution">
    <text evidence="2">The sequence shown here is derived from an EMBL/GenBank/DDBJ whole genome shotgun (WGS) entry which is preliminary data.</text>
</comment>